<accession>A0AAJ0MDN2</accession>
<proteinExistence type="predicted"/>
<dbReference type="EMBL" id="JAUIQD010000004">
    <property type="protein sequence ID" value="KAK3352269.1"/>
    <property type="molecule type" value="Genomic_DNA"/>
</dbReference>
<protein>
    <submittedName>
        <fullName evidence="2">Uncharacterized protein</fullName>
    </submittedName>
</protein>
<name>A0AAJ0MDN2_9PEZI</name>
<feature type="region of interest" description="Disordered" evidence="1">
    <location>
        <begin position="62"/>
        <end position="82"/>
    </location>
</feature>
<comment type="caution">
    <text evidence="2">The sequence shown here is derived from an EMBL/GenBank/DDBJ whole genome shotgun (WGS) entry which is preliminary data.</text>
</comment>
<dbReference type="AlphaFoldDB" id="A0AAJ0MDN2"/>
<gene>
    <name evidence="2" type="ORF">B0T25DRAFT_180996</name>
</gene>
<sequence length="220" mass="24458">MRHLGPGPDRKGANRSLLSAARPTAVLPCCQEKRAAASSQRQRSAASNIIIRFFFRLKCGPPQRPLNKAPPTKTHPHSIPPYRQTWNLPNGATGAMAIEHARTPGHLAHDSRNPATAAMTQPPLLRLLGWTQGRQRTAQCARMGIRGHSRAQLLATQLGHLERFVFPLCLPHRLWTTSTRAHGHTDTRTHGWSSLSLSSITTSDRHKTWFFPDHRARAAP</sequence>
<evidence type="ECO:0000313" key="2">
    <source>
        <dbReference type="EMBL" id="KAK3352269.1"/>
    </source>
</evidence>
<evidence type="ECO:0000256" key="1">
    <source>
        <dbReference type="SAM" id="MobiDB-lite"/>
    </source>
</evidence>
<keyword evidence="3" id="KW-1185">Reference proteome</keyword>
<evidence type="ECO:0000313" key="3">
    <source>
        <dbReference type="Proteomes" id="UP001275084"/>
    </source>
</evidence>
<organism evidence="2 3">
    <name type="scientific">Lasiosphaeria hispida</name>
    <dbReference type="NCBI Taxonomy" id="260671"/>
    <lineage>
        <taxon>Eukaryota</taxon>
        <taxon>Fungi</taxon>
        <taxon>Dikarya</taxon>
        <taxon>Ascomycota</taxon>
        <taxon>Pezizomycotina</taxon>
        <taxon>Sordariomycetes</taxon>
        <taxon>Sordariomycetidae</taxon>
        <taxon>Sordariales</taxon>
        <taxon>Lasiosphaeriaceae</taxon>
        <taxon>Lasiosphaeria</taxon>
    </lineage>
</organism>
<reference evidence="2" key="2">
    <citation type="submission" date="2023-06" db="EMBL/GenBank/DDBJ databases">
        <authorList>
            <consortium name="Lawrence Berkeley National Laboratory"/>
            <person name="Haridas S."/>
            <person name="Hensen N."/>
            <person name="Bonometti L."/>
            <person name="Westerberg I."/>
            <person name="Brannstrom I.O."/>
            <person name="Guillou S."/>
            <person name="Cros-Aarteil S."/>
            <person name="Calhoun S."/>
            <person name="Kuo A."/>
            <person name="Mondo S."/>
            <person name="Pangilinan J."/>
            <person name="Riley R."/>
            <person name="Labutti K."/>
            <person name="Andreopoulos B."/>
            <person name="Lipzen A."/>
            <person name="Chen C."/>
            <person name="Yanf M."/>
            <person name="Daum C."/>
            <person name="Ng V."/>
            <person name="Clum A."/>
            <person name="Steindorff A."/>
            <person name="Ohm R."/>
            <person name="Martin F."/>
            <person name="Silar P."/>
            <person name="Natvig D."/>
            <person name="Lalanne C."/>
            <person name="Gautier V."/>
            <person name="Ament-Velasquez S.L."/>
            <person name="Kruys A."/>
            <person name="Hutchinson M.I."/>
            <person name="Powell A.J."/>
            <person name="Barry K."/>
            <person name="Miller A.N."/>
            <person name="Grigoriev I.V."/>
            <person name="Debuchy R."/>
            <person name="Gladieux P."/>
            <person name="Thoren M.H."/>
            <person name="Johannesson H."/>
        </authorList>
    </citation>
    <scope>NUCLEOTIDE SEQUENCE</scope>
    <source>
        <strain evidence="2">CBS 955.72</strain>
    </source>
</reference>
<reference evidence="2" key="1">
    <citation type="journal article" date="2023" name="Mol. Phylogenet. Evol.">
        <title>Genome-scale phylogeny and comparative genomics of the fungal order Sordariales.</title>
        <authorList>
            <person name="Hensen N."/>
            <person name="Bonometti L."/>
            <person name="Westerberg I."/>
            <person name="Brannstrom I.O."/>
            <person name="Guillou S."/>
            <person name="Cros-Aarteil S."/>
            <person name="Calhoun S."/>
            <person name="Haridas S."/>
            <person name="Kuo A."/>
            <person name="Mondo S."/>
            <person name="Pangilinan J."/>
            <person name="Riley R."/>
            <person name="LaButti K."/>
            <person name="Andreopoulos B."/>
            <person name="Lipzen A."/>
            <person name="Chen C."/>
            <person name="Yan M."/>
            <person name="Daum C."/>
            <person name="Ng V."/>
            <person name="Clum A."/>
            <person name="Steindorff A."/>
            <person name="Ohm R.A."/>
            <person name="Martin F."/>
            <person name="Silar P."/>
            <person name="Natvig D.O."/>
            <person name="Lalanne C."/>
            <person name="Gautier V."/>
            <person name="Ament-Velasquez S.L."/>
            <person name="Kruys A."/>
            <person name="Hutchinson M.I."/>
            <person name="Powell A.J."/>
            <person name="Barry K."/>
            <person name="Miller A.N."/>
            <person name="Grigoriev I.V."/>
            <person name="Debuchy R."/>
            <person name="Gladieux P."/>
            <person name="Hiltunen Thoren M."/>
            <person name="Johannesson H."/>
        </authorList>
    </citation>
    <scope>NUCLEOTIDE SEQUENCE</scope>
    <source>
        <strain evidence="2">CBS 955.72</strain>
    </source>
</reference>
<dbReference type="Proteomes" id="UP001275084">
    <property type="component" value="Unassembled WGS sequence"/>
</dbReference>